<organism evidence="1 2">
    <name type="scientific">Clostridium botulinum (strain 657 / Type Ba4)</name>
    <dbReference type="NCBI Taxonomy" id="515621"/>
    <lineage>
        <taxon>Bacteria</taxon>
        <taxon>Bacillati</taxon>
        <taxon>Bacillota</taxon>
        <taxon>Clostridia</taxon>
        <taxon>Eubacteriales</taxon>
        <taxon>Clostridiaceae</taxon>
        <taxon>Clostridium</taxon>
    </lineage>
</organism>
<reference evidence="2" key="2">
    <citation type="submission" date="2008-05" db="EMBL/GenBank/DDBJ databases">
        <title>Genome sequence of Clostridium botulinum Ba4 strain 657.</title>
        <authorList>
            <person name="Shrivastava S."/>
            <person name="Brown J.L."/>
            <person name="Bruce D."/>
            <person name="Detter C."/>
            <person name="Munk C."/>
            <person name="Smith L.A."/>
            <person name="Smith T.J."/>
            <person name="Sutton G."/>
            <person name="Brettin T.S."/>
        </authorList>
    </citation>
    <scope>NUCLEOTIDE SEQUENCE [LARGE SCALE GENOMIC DNA]</scope>
    <source>
        <strain evidence="2">657 / Type Ba4</strain>
    </source>
</reference>
<dbReference type="InterPro" id="IPR010064">
    <property type="entry name" value="HK97-gp10_tail"/>
</dbReference>
<sequence length="136" mass="16008">MEMSFEGLTALREDFEYIRNYLPYVEDELLEKSGKKLRKYCKDRTPIKDHKGKHVKNSYKLSEVKRESDVNYIEMANTSPHFHLVERGHRQVSKSGREIGFLPGIHMVERGSEEFDAQFPEEVEKMLDKMLKKVNG</sequence>
<dbReference type="AlphaFoldDB" id="A0A3F3A0E2"/>
<dbReference type="EMBL" id="CP001083">
    <property type="protein sequence ID" value="ACQ54861.1"/>
    <property type="molecule type" value="Genomic_DNA"/>
</dbReference>
<gene>
    <name evidence="1" type="ordered locus">CLJ_B1403</name>
</gene>
<dbReference type="Proteomes" id="UP000002333">
    <property type="component" value="Chromosome"/>
</dbReference>
<name>A0A3F3A0E2_CLOB6</name>
<evidence type="ECO:0000313" key="2">
    <source>
        <dbReference type="Proteomes" id="UP000002333"/>
    </source>
</evidence>
<dbReference type="KEGG" id="cbi:CLJ_B1403"/>
<dbReference type="RefSeq" id="WP_012721335.1">
    <property type="nucleotide sequence ID" value="NC_012658.1"/>
</dbReference>
<dbReference type="Pfam" id="PF04883">
    <property type="entry name" value="HK97-gp10_like"/>
    <property type="match status" value="1"/>
</dbReference>
<proteinExistence type="predicted"/>
<evidence type="ECO:0008006" key="3">
    <source>
        <dbReference type="Google" id="ProtNLM"/>
    </source>
</evidence>
<reference evidence="1 2" key="1">
    <citation type="journal article" date="2007" name="PLoS ONE">
        <title>Analysis of the neurotoxin complex genes in Clostridium botulinum A1-A4 and B1 strains: BoNT/A3, /Ba4 and /B1 clusters are located within plasmids.</title>
        <authorList>
            <person name="Smith T.J."/>
            <person name="Hill K.K."/>
            <person name="Foley B.T."/>
            <person name="Detter J.C."/>
            <person name="Munk A.C."/>
            <person name="Bruce D.C."/>
            <person name="Doggett N.A."/>
            <person name="Smith L.A."/>
            <person name="Marks J.D."/>
            <person name="Xie G."/>
            <person name="Brettin T.S."/>
        </authorList>
    </citation>
    <scope>NUCLEOTIDE SEQUENCE [LARGE SCALE GENOMIC DNA]</scope>
    <source>
        <strain evidence="2">657 / Type Ba4</strain>
    </source>
</reference>
<protein>
    <recommendedName>
        <fullName evidence="3">HK97 gp10 family phage protein</fullName>
    </recommendedName>
</protein>
<evidence type="ECO:0000313" key="1">
    <source>
        <dbReference type="EMBL" id="ACQ54861.1"/>
    </source>
</evidence>
<accession>A0A3F3A0E2</accession>